<feature type="transmembrane region" description="Helical" evidence="2">
    <location>
        <begin position="57"/>
        <end position="80"/>
    </location>
</feature>
<dbReference type="AlphaFoldDB" id="A0ABD3MZE9"/>
<feature type="region of interest" description="Disordered" evidence="1">
    <location>
        <begin position="1"/>
        <end position="45"/>
    </location>
</feature>
<feature type="compositionally biased region" description="Low complexity" evidence="1">
    <location>
        <begin position="36"/>
        <end position="45"/>
    </location>
</feature>
<gene>
    <name evidence="3" type="ORF">ACHAWU_007015</name>
</gene>
<feature type="transmembrane region" description="Helical" evidence="2">
    <location>
        <begin position="100"/>
        <end position="125"/>
    </location>
</feature>
<keyword evidence="4" id="KW-1185">Reference proteome</keyword>
<keyword evidence="2" id="KW-0812">Transmembrane</keyword>
<sequence>MSHQTTPTSERESASFQIKSYTPPHTQDEDVHSDSKSTSTSSRHQNSTLREDRYWSILSNSFFVAGGFFSVIGTSWDYILSKKYNDVEDLYTVMNKWHYVLFRSILILWPSIFLLNSIIDVKWALIVKERMEQIKPSWKSYAHKILANPTQGRQRNSLILNTALVVPQNILRRTRNHIGHRRQLGSAIAFGIAASLSASAAILSCIRRDTDYGKTHWEALSYWTNISRYASVHMYAISAMFTLWKLKTSTSSSSTFWSLENQNNISEEEQRIAIAINDSAARWHSNVEFLGGLGDVLFGIATVVDILIQDISMYHPDELSIWPIVQAAVWSVDALLYVRSDCLHYASPAYLWKDPCGHLV</sequence>
<evidence type="ECO:0000256" key="2">
    <source>
        <dbReference type="SAM" id="Phobius"/>
    </source>
</evidence>
<organism evidence="3 4">
    <name type="scientific">Discostella pseudostelligera</name>
    <dbReference type="NCBI Taxonomy" id="259834"/>
    <lineage>
        <taxon>Eukaryota</taxon>
        <taxon>Sar</taxon>
        <taxon>Stramenopiles</taxon>
        <taxon>Ochrophyta</taxon>
        <taxon>Bacillariophyta</taxon>
        <taxon>Coscinodiscophyceae</taxon>
        <taxon>Thalassiosirophycidae</taxon>
        <taxon>Stephanodiscales</taxon>
        <taxon>Stephanodiscaceae</taxon>
        <taxon>Discostella</taxon>
    </lineage>
</organism>
<dbReference type="EMBL" id="JALLBG020000056">
    <property type="protein sequence ID" value="KAL3769261.1"/>
    <property type="molecule type" value="Genomic_DNA"/>
</dbReference>
<keyword evidence="2" id="KW-0472">Membrane</keyword>
<feature type="compositionally biased region" description="Basic and acidic residues" evidence="1">
    <location>
        <begin position="26"/>
        <end position="35"/>
    </location>
</feature>
<accession>A0ABD3MZE9</accession>
<evidence type="ECO:0000256" key="1">
    <source>
        <dbReference type="SAM" id="MobiDB-lite"/>
    </source>
</evidence>
<protein>
    <submittedName>
        <fullName evidence="3">Uncharacterized protein</fullName>
    </submittedName>
</protein>
<reference evidence="3 4" key="1">
    <citation type="submission" date="2024-10" db="EMBL/GenBank/DDBJ databases">
        <title>Updated reference genomes for cyclostephanoid diatoms.</title>
        <authorList>
            <person name="Roberts W.R."/>
            <person name="Alverson A.J."/>
        </authorList>
    </citation>
    <scope>NUCLEOTIDE SEQUENCE [LARGE SCALE GENOMIC DNA]</scope>
    <source>
        <strain evidence="3 4">AJA232-27</strain>
    </source>
</reference>
<name>A0ABD3MZE9_9STRA</name>
<evidence type="ECO:0000313" key="3">
    <source>
        <dbReference type="EMBL" id="KAL3769261.1"/>
    </source>
</evidence>
<dbReference type="Proteomes" id="UP001530293">
    <property type="component" value="Unassembled WGS sequence"/>
</dbReference>
<keyword evidence="2" id="KW-1133">Transmembrane helix</keyword>
<evidence type="ECO:0000313" key="4">
    <source>
        <dbReference type="Proteomes" id="UP001530293"/>
    </source>
</evidence>
<comment type="caution">
    <text evidence="3">The sequence shown here is derived from an EMBL/GenBank/DDBJ whole genome shotgun (WGS) entry which is preliminary data.</text>
</comment>
<feature type="compositionally biased region" description="Polar residues" evidence="1">
    <location>
        <begin position="1"/>
        <end position="25"/>
    </location>
</feature>
<proteinExistence type="predicted"/>
<feature type="transmembrane region" description="Helical" evidence="2">
    <location>
        <begin position="184"/>
        <end position="206"/>
    </location>
</feature>